<gene>
    <name evidence="2" type="ORF">JDO7802_01567</name>
</gene>
<accession>A0A0M6YJ77</accession>
<sequence>MLKPLALRAARLVESGLERIGDSEDDKPVLDSYLGYATPDGVLLRGRVLSHLRRVQPDAEQSKWMNLRQMVNLFVTDEVQGVTVTTEDGSVTGLSDAEGYIRLMVPGDFDPGWTTIRLKIDGQEPEPFHARIPDPSANHMIISDIDDTMIQTGAHSLARNLWTTFTGSALTRQAHDDATALMEAMVAGGRNPVFYVSSSPWNLHDFLEDLFAAEGVPRGPMFLRDLGLTEEGVGASHGTHKGAAIDTLLAVNPNLPAYLMGDSGQKDAVVYRDTVQRNPGRIKGVALREPAPGVGADDAAAIAEIEAMGVPCYHGPDFDGARRHWGFE</sequence>
<keyword evidence="3" id="KW-1185">Reference proteome</keyword>
<dbReference type="STRING" id="420998.JDO7802_01567"/>
<proteinExistence type="predicted"/>
<organism evidence="2 3">
    <name type="scientific">Jannaschia donghaensis</name>
    <dbReference type="NCBI Taxonomy" id="420998"/>
    <lineage>
        <taxon>Bacteria</taxon>
        <taxon>Pseudomonadati</taxon>
        <taxon>Pseudomonadota</taxon>
        <taxon>Alphaproteobacteria</taxon>
        <taxon>Rhodobacterales</taxon>
        <taxon>Roseobacteraceae</taxon>
        <taxon>Jannaschia</taxon>
    </lineage>
</organism>
<dbReference type="AlphaFoldDB" id="A0A0M6YJ77"/>
<protein>
    <recommendedName>
        <fullName evidence="1">Phosphatidate phosphatase APP1 catalytic domain-containing protein</fullName>
    </recommendedName>
</protein>
<reference evidence="2 3" key="1">
    <citation type="submission" date="2015-07" db="EMBL/GenBank/DDBJ databases">
        <authorList>
            <person name="Noorani M."/>
        </authorList>
    </citation>
    <scope>NUCLEOTIDE SEQUENCE [LARGE SCALE GENOMIC DNA]</scope>
    <source>
        <strain evidence="2 3">CECT 7802</strain>
    </source>
</reference>
<dbReference type="Pfam" id="PF09949">
    <property type="entry name" value="APP1_cat"/>
    <property type="match status" value="1"/>
</dbReference>
<dbReference type="PANTHER" id="PTHR28208:SF3">
    <property type="entry name" value="PHOSPHATIDATE PHOSPHATASE APP1"/>
    <property type="match status" value="1"/>
</dbReference>
<feature type="domain" description="Phosphatidate phosphatase APP1 catalytic" evidence="1">
    <location>
        <begin position="140"/>
        <end position="289"/>
    </location>
</feature>
<dbReference type="RefSeq" id="WP_055084231.1">
    <property type="nucleotide sequence ID" value="NZ_CXSU01000011.1"/>
</dbReference>
<evidence type="ECO:0000313" key="2">
    <source>
        <dbReference type="EMBL" id="CTQ49553.1"/>
    </source>
</evidence>
<dbReference type="GO" id="GO:0008195">
    <property type="term" value="F:phosphatidate phosphatase activity"/>
    <property type="evidence" value="ECO:0007669"/>
    <property type="project" value="InterPro"/>
</dbReference>
<dbReference type="OrthoDB" id="9789875at2"/>
<name>A0A0M6YJ77_9RHOB</name>
<dbReference type="InterPro" id="IPR052935">
    <property type="entry name" value="Mg2+_PAP"/>
</dbReference>
<dbReference type="Proteomes" id="UP000049222">
    <property type="component" value="Unassembled WGS sequence"/>
</dbReference>
<dbReference type="EMBL" id="CXSU01000011">
    <property type="protein sequence ID" value="CTQ49553.1"/>
    <property type="molecule type" value="Genomic_DNA"/>
</dbReference>
<evidence type="ECO:0000313" key="3">
    <source>
        <dbReference type="Proteomes" id="UP000049222"/>
    </source>
</evidence>
<evidence type="ECO:0000259" key="1">
    <source>
        <dbReference type="Pfam" id="PF09949"/>
    </source>
</evidence>
<dbReference type="InterPro" id="IPR019236">
    <property type="entry name" value="APP1_cat"/>
</dbReference>
<dbReference type="PANTHER" id="PTHR28208">
    <property type="entry name" value="PHOSPHATIDATE PHOSPHATASE APP1"/>
    <property type="match status" value="1"/>
</dbReference>